<protein>
    <submittedName>
        <fullName evidence="3">Uncharacterized protein</fullName>
    </submittedName>
</protein>
<comment type="caution">
    <text evidence="3">The sequence shown here is derived from an EMBL/GenBank/DDBJ whole genome shotgun (WGS) entry which is preliminary data.</text>
</comment>
<dbReference type="EMBL" id="JAQQPM010000005">
    <property type="protein sequence ID" value="KAK2071369.1"/>
    <property type="molecule type" value="Genomic_DNA"/>
</dbReference>
<dbReference type="Proteomes" id="UP001217918">
    <property type="component" value="Unassembled WGS sequence"/>
</dbReference>
<keyword evidence="2" id="KW-0732">Signal</keyword>
<proteinExistence type="predicted"/>
<sequence>MLANNLVVVATALLPTAWCVARPYAAGASFKLYAYGKGIGGLEVFFDNGAAHLANFLNASAPKPNSAAVRINFTASADGIWTVAPNRPSADLPGPPFQNATFYVPTAANATSRACGFAPGPAPQLPPATTASHWRFYGSVAVTSALQAFFFAEPVADEPAGVYALVWNATTAAAVPVVLKDAPPANDWRKQTKKKFKNEPVSRAATVRNSSGSTDPGFTKVDAGAAVTLSTSPRAD</sequence>
<feature type="region of interest" description="Disordered" evidence="1">
    <location>
        <begin position="191"/>
        <end position="236"/>
    </location>
</feature>
<keyword evidence="4" id="KW-1185">Reference proteome</keyword>
<evidence type="ECO:0000313" key="4">
    <source>
        <dbReference type="Proteomes" id="UP001217918"/>
    </source>
</evidence>
<feature type="compositionally biased region" description="Polar residues" evidence="1">
    <location>
        <begin position="207"/>
        <end position="216"/>
    </location>
</feature>
<reference evidence="3" key="1">
    <citation type="journal article" date="2023" name="Mol. Plant Microbe Interact.">
        <title>Elucidating the Obligate Nature and Biological Capacity of an Invasive Fungal Corn Pathogen.</title>
        <authorList>
            <person name="MacCready J.S."/>
            <person name="Roggenkamp E.M."/>
            <person name="Gdanetz K."/>
            <person name="Chilvers M.I."/>
        </authorList>
    </citation>
    <scope>NUCLEOTIDE SEQUENCE</scope>
    <source>
        <strain evidence="3">PM02</strain>
    </source>
</reference>
<evidence type="ECO:0000256" key="2">
    <source>
        <dbReference type="SAM" id="SignalP"/>
    </source>
</evidence>
<name>A0AAD9MBV6_9PEZI</name>
<gene>
    <name evidence="3" type="ORF">P8C59_005798</name>
</gene>
<feature type="chain" id="PRO_5042186188" evidence="2">
    <location>
        <begin position="22"/>
        <end position="236"/>
    </location>
</feature>
<organism evidence="3 4">
    <name type="scientific">Phyllachora maydis</name>
    <dbReference type="NCBI Taxonomy" id="1825666"/>
    <lineage>
        <taxon>Eukaryota</taxon>
        <taxon>Fungi</taxon>
        <taxon>Dikarya</taxon>
        <taxon>Ascomycota</taxon>
        <taxon>Pezizomycotina</taxon>
        <taxon>Sordariomycetes</taxon>
        <taxon>Sordariomycetidae</taxon>
        <taxon>Phyllachorales</taxon>
        <taxon>Phyllachoraceae</taxon>
        <taxon>Phyllachora</taxon>
    </lineage>
</organism>
<evidence type="ECO:0000256" key="1">
    <source>
        <dbReference type="SAM" id="MobiDB-lite"/>
    </source>
</evidence>
<dbReference type="AlphaFoldDB" id="A0AAD9MBV6"/>
<accession>A0AAD9MBV6</accession>
<feature type="signal peptide" evidence="2">
    <location>
        <begin position="1"/>
        <end position="21"/>
    </location>
</feature>
<evidence type="ECO:0000313" key="3">
    <source>
        <dbReference type="EMBL" id="KAK2071369.1"/>
    </source>
</evidence>